<feature type="transmembrane region" description="Helical" evidence="10">
    <location>
        <begin position="912"/>
        <end position="930"/>
    </location>
</feature>
<feature type="transmembrane region" description="Helical" evidence="10">
    <location>
        <begin position="936"/>
        <end position="955"/>
    </location>
</feature>
<feature type="domain" description="GPI inositol-deacylase PGAP1-like alpha/beta" evidence="12">
    <location>
        <begin position="77"/>
        <end position="305"/>
    </location>
</feature>
<comment type="subcellular location">
    <subcellularLocation>
        <location evidence="1">Endoplasmic reticulum membrane</location>
        <topology evidence="1">Multi-pass membrane protein</topology>
    </subcellularLocation>
</comment>
<evidence type="ECO:0000256" key="8">
    <source>
        <dbReference type="ARBA" id="ARBA00022989"/>
    </source>
</evidence>
<proteinExistence type="inferred from homology"/>
<dbReference type="Proteomes" id="UP000075884">
    <property type="component" value="Unassembled WGS sequence"/>
</dbReference>
<evidence type="ECO:0000256" key="2">
    <source>
        <dbReference type="ARBA" id="ARBA00006931"/>
    </source>
</evidence>
<feature type="region of interest" description="Disordered" evidence="11">
    <location>
        <begin position="960"/>
        <end position="988"/>
    </location>
</feature>
<dbReference type="EC" id="3.1.-.-" evidence="10"/>
<evidence type="ECO:0000256" key="6">
    <source>
        <dbReference type="ARBA" id="ARBA00022824"/>
    </source>
</evidence>
<keyword evidence="3 10" id="KW-0813">Transport</keyword>
<dbReference type="Pfam" id="PF25140">
    <property type="entry name" value="PGAP1_TMD"/>
    <property type="match status" value="1"/>
</dbReference>
<evidence type="ECO:0000313" key="15">
    <source>
        <dbReference type="Proteomes" id="UP000075884"/>
    </source>
</evidence>
<feature type="transmembrane region" description="Helical" evidence="10">
    <location>
        <begin position="845"/>
        <end position="867"/>
    </location>
</feature>
<dbReference type="AlphaFoldDB" id="A0A182NT00"/>
<feature type="transmembrane region" description="Helical" evidence="10">
    <location>
        <begin position="671"/>
        <end position="691"/>
    </location>
</feature>
<dbReference type="GO" id="GO:0006888">
    <property type="term" value="P:endoplasmic reticulum to Golgi vesicle-mediated transport"/>
    <property type="evidence" value="ECO:0007669"/>
    <property type="project" value="TreeGrafter"/>
</dbReference>
<evidence type="ECO:0000313" key="14">
    <source>
        <dbReference type="EnsemblMetazoa" id="ADIR010790-PA"/>
    </source>
</evidence>
<reference evidence="15" key="1">
    <citation type="submission" date="2013-03" db="EMBL/GenBank/DDBJ databases">
        <title>The Genome Sequence of Anopheles dirus WRAIR2.</title>
        <authorList>
            <consortium name="The Broad Institute Genomics Platform"/>
            <person name="Neafsey D.E."/>
            <person name="Walton C."/>
            <person name="Walker B."/>
            <person name="Young S.K."/>
            <person name="Zeng Q."/>
            <person name="Gargeya S."/>
            <person name="Fitzgerald M."/>
            <person name="Haas B."/>
            <person name="Abouelleil A."/>
            <person name="Allen A.W."/>
            <person name="Alvarado L."/>
            <person name="Arachchi H.M."/>
            <person name="Berlin A.M."/>
            <person name="Chapman S.B."/>
            <person name="Gainer-Dewar J."/>
            <person name="Goldberg J."/>
            <person name="Griggs A."/>
            <person name="Gujja S."/>
            <person name="Hansen M."/>
            <person name="Howarth C."/>
            <person name="Imamovic A."/>
            <person name="Ireland A."/>
            <person name="Larimer J."/>
            <person name="McCowan C."/>
            <person name="Murphy C."/>
            <person name="Pearson M."/>
            <person name="Poon T.W."/>
            <person name="Priest M."/>
            <person name="Roberts A."/>
            <person name="Saif S."/>
            <person name="Shea T."/>
            <person name="Sisk P."/>
            <person name="Sykes S."/>
            <person name="Wortman J."/>
            <person name="Nusbaum C."/>
            <person name="Birren B."/>
        </authorList>
    </citation>
    <scope>NUCLEOTIDE SEQUENCE [LARGE SCALE GENOMIC DNA]</scope>
    <source>
        <strain evidence="15">WRAIR2</strain>
    </source>
</reference>
<evidence type="ECO:0000256" key="4">
    <source>
        <dbReference type="ARBA" id="ARBA00022692"/>
    </source>
</evidence>
<dbReference type="InterPro" id="IPR029058">
    <property type="entry name" value="AB_hydrolase_fold"/>
</dbReference>
<evidence type="ECO:0000256" key="10">
    <source>
        <dbReference type="RuleBase" id="RU365011"/>
    </source>
</evidence>
<evidence type="ECO:0000256" key="7">
    <source>
        <dbReference type="ARBA" id="ARBA00022927"/>
    </source>
</evidence>
<reference evidence="14" key="2">
    <citation type="submission" date="2020-05" db="UniProtKB">
        <authorList>
            <consortium name="EnsemblMetazoa"/>
        </authorList>
    </citation>
    <scope>IDENTIFICATION</scope>
    <source>
        <strain evidence="14">WRAIR2</strain>
    </source>
</reference>
<dbReference type="InterPro" id="IPR012908">
    <property type="entry name" value="PGAP1-ab_dom-like"/>
</dbReference>
<feature type="compositionally biased region" description="Basic and acidic residues" evidence="11">
    <location>
        <begin position="975"/>
        <end position="988"/>
    </location>
</feature>
<feature type="transmembrane region" description="Helical" evidence="10">
    <location>
        <begin position="623"/>
        <end position="642"/>
    </location>
</feature>
<name>A0A182NT00_9DIPT</name>
<dbReference type="InterPro" id="IPR039529">
    <property type="entry name" value="PGAP1/BST1"/>
</dbReference>
<evidence type="ECO:0000256" key="3">
    <source>
        <dbReference type="ARBA" id="ARBA00022448"/>
    </source>
</evidence>
<keyword evidence="4 10" id="KW-0812">Transmembrane</keyword>
<dbReference type="GO" id="GO:0006505">
    <property type="term" value="P:GPI anchor metabolic process"/>
    <property type="evidence" value="ECO:0007669"/>
    <property type="project" value="TreeGrafter"/>
</dbReference>
<feature type="compositionally biased region" description="Acidic residues" evidence="11">
    <location>
        <begin position="963"/>
        <end position="974"/>
    </location>
</feature>
<dbReference type="InterPro" id="IPR056824">
    <property type="entry name" value="PGAP1_TMD"/>
</dbReference>
<feature type="transmembrane region" description="Helical" evidence="10">
    <location>
        <begin position="736"/>
        <end position="753"/>
    </location>
</feature>
<keyword evidence="9 10" id="KW-0472">Membrane</keyword>
<evidence type="ECO:0000256" key="5">
    <source>
        <dbReference type="ARBA" id="ARBA00022801"/>
    </source>
</evidence>
<dbReference type="Pfam" id="PF07819">
    <property type="entry name" value="PGAP1"/>
    <property type="match status" value="1"/>
</dbReference>
<evidence type="ECO:0000256" key="1">
    <source>
        <dbReference type="ARBA" id="ARBA00004477"/>
    </source>
</evidence>
<dbReference type="SUPFAM" id="SSF53474">
    <property type="entry name" value="alpha/beta-Hydrolases"/>
    <property type="match status" value="1"/>
</dbReference>
<feature type="domain" description="GPI inositol-deacylase transmembrane" evidence="13">
    <location>
        <begin position="702"/>
        <end position="950"/>
    </location>
</feature>
<dbReference type="Pfam" id="PF24660">
    <property type="entry name" value="PGAP1_3rd"/>
    <property type="match status" value="1"/>
</dbReference>
<dbReference type="VEuPathDB" id="VectorBase:ADIR010790"/>
<feature type="transmembrane region" description="Helical" evidence="10">
    <location>
        <begin position="759"/>
        <end position="790"/>
    </location>
</feature>
<keyword evidence="8 10" id="KW-1133">Transmembrane helix</keyword>
<feature type="transmembrane region" description="Helical" evidence="10">
    <location>
        <begin position="703"/>
        <end position="729"/>
    </location>
</feature>
<dbReference type="PANTHER" id="PTHR15495">
    <property type="entry name" value="NEGATIVE REGULATOR OF VESICLE FORMATION-RELATED"/>
    <property type="match status" value="1"/>
</dbReference>
<keyword evidence="7 10" id="KW-0653">Protein transport</keyword>
<dbReference type="PANTHER" id="PTHR15495:SF7">
    <property type="entry name" value="GPI INOSITOL-DEACYLASE"/>
    <property type="match status" value="1"/>
</dbReference>
<organism evidence="14 15">
    <name type="scientific">Anopheles dirus</name>
    <dbReference type="NCBI Taxonomy" id="7168"/>
    <lineage>
        <taxon>Eukaryota</taxon>
        <taxon>Metazoa</taxon>
        <taxon>Ecdysozoa</taxon>
        <taxon>Arthropoda</taxon>
        <taxon>Hexapoda</taxon>
        <taxon>Insecta</taxon>
        <taxon>Pterygota</taxon>
        <taxon>Neoptera</taxon>
        <taxon>Endopterygota</taxon>
        <taxon>Diptera</taxon>
        <taxon>Nematocera</taxon>
        <taxon>Culicoidea</taxon>
        <taxon>Culicidae</taxon>
        <taxon>Anophelinae</taxon>
        <taxon>Anopheles</taxon>
    </lineage>
</organism>
<dbReference type="GO" id="GO:0015031">
    <property type="term" value="P:protein transport"/>
    <property type="evidence" value="ECO:0007669"/>
    <property type="project" value="UniProtKB-KW"/>
</dbReference>
<accession>A0A182NT00</accession>
<keyword evidence="15" id="KW-1185">Reference proteome</keyword>
<feature type="transmembrane region" description="Helical" evidence="10">
    <location>
        <begin position="887"/>
        <end position="905"/>
    </location>
</feature>
<comment type="function">
    <text evidence="10">Involved in inositol deacylation of GPI-anchored proteins which plays important roles in the quality control and ER-associated degradation of GPI-anchored proteins.</text>
</comment>
<sequence length="988" mass="111489">MIFRLFMLLPVFAVVLFLYGAIVNIGYLEENRCRMTYMFEHPQYTRLPVRGNERFPKYGLYAYSEGSLTQRVQQRVFTGAPVLFVPGSGGSYRQVRSLASVALRKGLDNNWQTHLDYFSVDLNEELSGVFGGYLQDQTDFLELCVQEIARLYGSRGRPARMFIVGHSVGGKLAQAVVGRRETIVRHVLGIVTISAPVDKPVVLLDHYHQSFYDRIEQTWRANRSVWGNGEANTATGKLPLDGMLVVTVGGGIRDIIVHDGLTASRYADVHAMTHNIPNVWLSVDHLCAMWCLQFVLVMNRFLFSMVVPQGRGSYGFTEEKHIQLEKAVRILSQPFAGAHDDDDDDDDGGGVSHDKRALIQHHPEQEDWVEDLRRSFTERHRAGMDRTRVQMIRLVPEKPAHRFLRVEVINSEQSHWLSGCAAIEVYGNSRMCQRAVSLVNYTLPVPSSKFDRFGALLDTHELKRWNPSWTHVLVKIPRSFKPVQFSVDVFNPAEREINLTMPHWFDYRGHTILHDASPDDSYYRINVHGMKYTYQTIALDLMAVTCDGIKGTVVVKVHVPWAKGYDRYAFHEELNQTTVYIYPPIETPADEPVPIQVDVHLTPGCRYRIRYAQSLRVSIARIVQQHLVLLPAHCIALVLLAFKDQLSQTAHDDPVFVVGKLRSSLTKPGPLVVLLAFSSLIAKFLTLFKSIPHAGMLSTPPVVSVLLHLAALGLLVIATLGLWGAIAFCANFAHKIILRLIALPIPVMSSTFLSCIHKFPLAIAVLLVAIALTACGGVSLLCAAAVYFVLLSKAYEDYLENFVFHTARRIAARLFGAGRDHTEGEQPTRPRRRRRRPANETGDELMVINFHLPLFFLVIMLALLNVPSVITWAKNYHHANTLQPDPALVPALLVLVCLAVLWQLNTPRNVRGYELLAALLVIVAFVSVLYCQLHVYRLNYAIGIVFLAITVHQIIAPKRRDVAEEEEKEEEPEEERAGHEQIENERDN</sequence>
<dbReference type="Gene3D" id="3.40.50.1820">
    <property type="entry name" value="alpha/beta hydrolase"/>
    <property type="match status" value="1"/>
</dbReference>
<dbReference type="STRING" id="7168.A0A182NT00"/>
<protein>
    <recommendedName>
        <fullName evidence="10">GPI inositol-deacylase</fullName>
        <ecNumber evidence="10">3.1.-.-</ecNumber>
    </recommendedName>
</protein>
<dbReference type="GO" id="GO:0050185">
    <property type="term" value="F:phosphatidylinositol deacylase activity"/>
    <property type="evidence" value="ECO:0007669"/>
    <property type="project" value="TreeGrafter"/>
</dbReference>
<evidence type="ECO:0000256" key="9">
    <source>
        <dbReference type="ARBA" id="ARBA00023136"/>
    </source>
</evidence>
<evidence type="ECO:0000259" key="13">
    <source>
        <dbReference type="Pfam" id="PF25140"/>
    </source>
</evidence>
<keyword evidence="6 10" id="KW-0256">Endoplasmic reticulum</keyword>
<dbReference type="EnsemblMetazoa" id="ADIR010790-RA">
    <property type="protein sequence ID" value="ADIR010790-PA"/>
    <property type="gene ID" value="ADIR010790"/>
</dbReference>
<comment type="similarity">
    <text evidence="2 10">Belongs to the GPI inositol-deacylase family.</text>
</comment>
<evidence type="ECO:0000256" key="11">
    <source>
        <dbReference type="SAM" id="MobiDB-lite"/>
    </source>
</evidence>
<dbReference type="GO" id="GO:0005789">
    <property type="term" value="C:endoplasmic reticulum membrane"/>
    <property type="evidence" value="ECO:0007669"/>
    <property type="project" value="UniProtKB-SubCell"/>
</dbReference>
<evidence type="ECO:0000259" key="12">
    <source>
        <dbReference type="Pfam" id="PF07819"/>
    </source>
</evidence>
<keyword evidence="5 10" id="KW-0378">Hydrolase</keyword>